<dbReference type="EMBL" id="CALNXI010000985">
    <property type="protein sequence ID" value="CAH3150047.1"/>
    <property type="molecule type" value="Genomic_DNA"/>
</dbReference>
<evidence type="ECO:0000313" key="2">
    <source>
        <dbReference type="Proteomes" id="UP001159427"/>
    </source>
</evidence>
<dbReference type="InterPro" id="IPR052055">
    <property type="entry name" value="Hepadnavirus_pol/RT"/>
</dbReference>
<proteinExistence type="predicted"/>
<evidence type="ECO:0008006" key="3">
    <source>
        <dbReference type="Google" id="ProtNLM"/>
    </source>
</evidence>
<sequence length="231" mass="25624">NNIHVWVVSDNNTAVSYTNSMGGCRSLECNSIAKDIWDWAIDKDIWLSAAHIPGSSNTDADQLPLNLNLDLEWMPSAPIFQRIVALFGKPDLDLFASRLNAQVEDYVSWKPHPMAKFVAAFTIDWSQFFFYAYPPFCLVSSSESGSSNPGQSPSPTPTTAVDGMQVIRRALQESEISPDIVDIIMHSWRDSTQKQYKVLFKSGLTYSALNTARSAVSNIDMSDNDAPSHTP</sequence>
<dbReference type="Proteomes" id="UP001159427">
    <property type="component" value="Unassembled WGS sequence"/>
</dbReference>
<dbReference type="PANTHER" id="PTHR33050">
    <property type="entry name" value="REVERSE TRANSCRIPTASE DOMAIN-CONTAINING PROTEIN"/>
    <property type="match status" value="1"/>
</dbReference>
<accession>A0ABN8PSQ1</accession>
<dbReference type="PANTHER" id="PTHR33050:SF7">
    <property type="entry name" value="RIBONUCLEASE H"/>
    <property type="match status" value="1"/>
</dbReference>
<dbReference type="CDD" id="cd09275">
    <property type="entry name" value="RNase_HI_RT_DIRS1"/>
    <property type="match status" value="1"/>
</dbReference>
<reference evidence="1 2" key="1">
    <citation type="submission" date="2022-05" db="EMBL/GenBank/DDBJ databases">
        <authorList>
            <consortium name="Genoscope - CEA"/>
            <person name="William W."/>
        </authorList>
    </citation>
    <scope>NUCLEOTIDE SEQUENCE [LARGE SCALE GENOMIC DNA]</scope>
</reference>
<protein>
    <recommendedName>
        <fullName evidence="3">RNase H type-1 domain-containing protein</fullName>
    </recommendedName>
</protein>
<comment type="caution">
    <text evidence="1">The sequence shown here is derived from an EMBL/GenBank/DDBJ whole genome shotgun (WGS) entry which is preliminary data.</text>
</comment>
<organism evidence="1 2">
    <name type="scientific">Porites evermanni</name>
    <dbReference type="NCBI Taxonomy" id="104178"/>
    <lineage>
        <taxon>Eukaryota</taxon>
        <taxon>Metazoa</taxon>
        <taxon>Cnidaria</taxon>
        <taxon>Anthozoa</taxon>
        <taxon>Hexacorallia</taxon>
        <taxon>Scleractinia</taxon>
        <taxon>Fungiina</taxon>
        <taxon>Poritidae</taxon>
        <taxon>Porites</taxon>
    </lineage>
</organism>
<name>A0ABN8PSQ1_9CNID</name>
<feature type="non-terminal residue" evidence="1">
    <location>
        <position position="231"/>
    </location>
</feature>
<evidence type="ECO:0000313" key="1">
    <source>
        <dbReference type="EMBL" id="CAH3150047.1"/>
    </source>
</evidence>
<gene>
    <name evidence="1" type="ORF">PEVE_00045123</name>
</gene>
<keyword evidence="2" id="KW-1185">Reference proteome</keyword>
<feature type="non-terminal residue" evidence="1">
    <location>
        <position position="1"/>
    </location>
</feature>